<organism evidence="2 3">
    <name type="scientific">Alysiella crassa</name>
    <dbReference type="NCBI Taxonomy" id="153491"/>
    <lineage>
        <taxon>Bacteria</taxon>
        <taxon>Pseudomonadati</taxon>
        <taxon>Pseudomonadota</taxon>
        <taxon>Betaproteobacteria</taxon>
        <taxon>Neisseriales</taxon>
        <taxon>Neisseriaceae</taxon>
        <taxon>Alysiella</taxon>
    </lineage>
</organism>
<dbReference type="EMBL" id="UFSO01000002">
    <property type="protein sequence ID" value="SSY70665.1"/>
    <property type="molecule type" value="Genomic_DNA"/>
</dbReference>
<feature type="transmembrane region" description="Helical" evidence="1">
    <location>
        <begin position="6"/>
        <end position="28"/>
    </location>
</feature>
<keyword evidence="1" id="KW-0812">Transmembrane</keyword>
<dbReference type="Proteomes" id="UP000254209">
    <property type="component" value="Unassembled WGS sequence"/>
</dbReference>
<keyword evidence="3" id="KW-1185">Reference proteome</keyword>
<proteinExistence type="predicted"/>
<dbReference type="AlphaFoldDB" id="A0A376BLZ9"/>
<evidence type="ECO:0000313" key="3">
    <source>
        <dbReference type="Proteomes" id="UP000254209"/>
    </source>
</evidence>
<sequence>MDKDENGFGIILGFAIALSIIVSLIAWITPSQKEVEIIEKCQLIKQDISVRKSHYRCADGVEYILNRLPKQEKP</sequence>
<dbReference type="RefSeq" id="WP_034292940.1">
    <property type="nucleotide sequence ID" value="NZ_CP091519.2"/>
</dbReference>
<protein>
    <submittedName>
        <fullName evidence="2">Uncharacterized protein</fullName>
    </submittedName>
</protein>
<reference evidence="2 3" key="1">
    <citation type="submission" date="2018-06" db="EMBL/GenBank/DDBJ databases">
        <authorList>
            <consortium name="Pathogen Informatics"/>
            <person name="Doyle S."/>
        </authorList>
    </citation>
    <scope>NUCLEOTIDE SEQUENCE [LARGE SCALE GENOMIC DNA]</scope>
    <source>
        <strain evidence="2 3">NCTC10283</strain>
    </source>
</reference>
<keyword evidence="1" id="KW-0472">Membrane</keyword>
<accession>A0A376BLZ9</accession>
<evidence type="ECO:0000313" key="2">
    <source>
        <dbReference type="EMBL" id="SSY70665.1"/>
    </source>
</evidence>
<dbReference type="OrthoDB" id="9996867at2"/>
<name>A0A376BLZ9_9NEIS</name>
<keyword evidence="1" id="KW-1133">Transmembrane helix</keyword>
<gene>
    <name evidence="2" type="ORF">NCTC10283_00774</name>
</gene>
<evidence type="ECO:0000256" key="1">
    <source>
        <dbReference type="SAM" id="Phobius"/>
    </source>
</evidence>
<dbReference type="STRING" id="1120980.GCA_000745955_01360"/>